<evidence type="ECO:0000313" key="5">
    <source>
        <dbReference type="Proteomes" id="UP001596105"/>
    </source>
</evidence>
<comment type="caution">
    <text evidence="4">The sequence shown here is derived from an EMBL/GenBank/DDBJ whole genome shotgun (WGS) entry which is preliminary data.</text>
</comment>
<comment type="similarity">
    <text evidence="2">Belongs to the peptidase S26 family.</text>
</comment>
<keyword evidence="2" id="KW-0645">Protease</keyword>
<comment type="catalytic activity">
    <reaction evidence="2">
        <text>Cleavage of hydrophobic, N-terminal signal or leader sequences from secreted and periplasmic proteins.</text>
        <dbReference type="EC" id="3.4.21.89"/>
    </reaction>
</comment>
<dbReference type="InterPro" id="IPR036286">
    <property type="entry name" value="LexA/Signal_pep-like_sf"/>
</dbReference>
<evidence type="ECO:0000256" key="2">
    <source>
        <dbReference type="RuleBase" id="RU362042"/>
    </source>
</evidence>
<gene>
    <name evidence="4" type="primary">lepB</name>
    <name evidence="4" type="ORF">ACFPPD_26610</name>
</gene>
<dbReference type="InterPro" id="IPR019533">
    <property type="entry name" value="Peptidase_S26"/>
</dbReference>
<feature type="domain" description="Peptidase S26" evidence="3">
    <location>
        <begin position="67"/>
        <end position="185"/>
    </location>
</feature>
<proteinExistence type="inferred from homology"/>
<dbReference type="SUPFAM" id="SSF51306">
    <property type="entry name" value="LexA/Signal peptidase"/>
    <property type="match status" value="1"/>
</dbReference>
<organism evidence="4 5">
    <name type="scientific">Cohnella suwonensis</name>
    <dbReference type="NCBI Taxonomy" id="696072"/>
    <lineage>
        <taxon>Bacteria</taxon>
        <taxon>Bacillati</taxon>
        <taxon>Bacillota</taxon>
        <taxon>Bacilli</taxon>
        <taxon>Bacillales</taxon>
        <taxon>Paenibacillaceae</taxon>
        <taxon>Cohnella</taxon>
    </lineage>
</organism>
<dbReference type="Pfam" id="PF10502">
    <property type="entry name" value="Peptidase_S26"/>
    <property type="match status" value="1"/>
</dbReference>
<reference evidence="5" key="1">
    <citation type="journal article" date="2019" name="Int. J. Syst. Evol. Microbiol.">
        <title>The Global Catalogue of Microorganisms (GCM) 10K type strain sequencing project: providing services to taxonomists for standard genome sequencing and annotation.</title>
        <authorList>
            <consortium name="The Broad Institute Genomics Platform"/>
            <consortium name="The Broad Institute Genome Sequencing Center for Infectious Disease"/>
            <person name="Wu L."/>
            <person name="Ma J."/>
        </authorList>
    </citation>
    <scope>NUCLEOTIDE SEQUENCE [LARGE SCALE GENOMIC DNA]</scope>
    <source>
        <strain evidence="5">CCUG 57113</strain>
    </source>
</reference>
<dbReference type="NCBIfam" id="TIGR02227">
    <property type="entry name" value="sigpep_I_bact"/>
    <property type="match status" value="1"/>
</dbReference>
<dbReference type="Proteomes" id="UP001596105">
    <property type="component" value="Unassembled WGS sequence"/>
</dbReference>
<dbReference type="GO" id="GO:0009003">
    <property type="term" value="F:signal peptidase activity"/>
    <property type="evidence" value="ECO:0007669"/>
    <property type="project" value="UniProtKB-EC"/>
</dbReference>
<dbReference type="InterPro" id="IPR000223">
    <property type="entry name" value="Pept_S26A_signal_pept_1"/>
</dbReference>
<accession>A0ABW0M5Z2</accession>
<evidence type="ECO:0000259" key="3">
    <source>
        <dbReference type="Pfam" id="PF10502"/>
    </source>
</evidence>
<dbReference type="RefSeq" id="WP_209749819.1">
    <property type="nucleotide sequence ID" value="NZ_JBHSMH010000120.1"/>
</dbReference>
<keyword evidence="5" id="KW-1185">Reference proteome</keyword>
<name>A0ABW0M5Z2_9BACL</name>
<sequence length="551" mass="60647">MKKGWSTVIGLAILCVTLSGCVEKKPVKDEATKQELPAIETLKPNEKLHWIGNDGMAESVQFTDVPVVVDLSAYKGQPIARGDVVYFQTDAGSPRSGFDVARVVGLPGERVIVEDGQIRINGGKLEAFYGIGPLFSSTKLAAEYNRDIEIPDNEYFIVGDAWQRNFSGSFVEGPIAANRIKGQVVGWVDRHLYSDDPIPESAQVRALLERGLSIGMSDMLQLLNALTGLEEALTVPYTTFVGKWFLSDMPHMVQAMAMLGPEQTEAIIAIVADFSATSDIERIILDTGTLLEGEWVDRHERDTVLALLTAIEAKGDEIKVPEEEVTPEESPQAHDEQTAIEDTAALISALKQRDAEKVKSLVTASDYYGFYGLEEAQEIVRGFEANFDLETLRAVADPMGLSHHPAIGQYAYRLEDDGNNSKPQAEANTNESLMLTVRYESDGGVVYNTPYISYFPFAERMATQYIELIQGNKAEELTGFLNPDDLEIPVEVAERTIALYAKAVDLKSAAIRYVGGFDFVVEDKKGAFHPFTIVYGDGLMGIQDEYVEYPG</sequence>
<protein>
    <recommendedName>
        <fullName evidence="2">Signal peptidase I</fullName>
        <ecNumber evidence="2">3.4.21.89</ecNumber>
    </recommendedName>
</protein>
<comment type="subcellular location">
    <subcellularLocation>
        <location evidence="1">Cell membrane</location>
        <topology evidence="1">Single-pass type II membrane protein</topology>
    </subcellularLocation>
    <subcellularLocation>
        <location evidence="2">Membrane</location>
        <topology evidence="2">Single-pass type II membrane protein</topology>
    </subcellularLocation>
</comment>
<dbReference type="EC" id="3.4.21.89" evidence="2"/>
<dbReference type="Gene3D" id="2.10.109.10">
    <property type="entry name" value="Umud Fragment, subunit A"/>
    <property type="match status" value="1"/>
</dbReference>
<dbReference type="PROSITE" id="PS51257">
    <property type="entry name" value="PROKAR_LIPOPROTEIN"/>
    <property type="match status" value="1"/>
</dbReference>
<evidence type="ECO:0000256" key="1">
    <source>
        <dbReference type="ARBA" id="ARBA00004401"/>
    </source>
</evidence>
<evidence type="ECO:0000313" key="4">
    <source>
        <dbReference type="EMBL" id="MFC5472261.1"/>
    </source>
</evidence>
<dbReference type="EMBL" id="JBHSMH010000120">
    <property type="protein sequence ID" value="MFC5472261.1"/>
    <property type="molecule type" value="Genomic_DNA"/>
</dbReference>
<keyword evidence="2 4" id="KW-0378">Hydrolase</keyword>